<gene>
    <name evidence="1" type="ORF">G7Y89_g2397</name>
</gene>
<dbReference type="OrthoDB" id="10254945at2759"/>
<organism evidence="1 2">
    <name type="scientific">Cudoniella acicularis</name>
    <dbReference type="NCBI Taxonomy" id="354080"/>
    <lineage>
        <taxon>Eukaryota</taxon>
        <taxon>Fungi</taxon>
        <taxon>Dikarya</taxon>
        <taxon>Ascomycota</taxon>
        <taxon>Pezizomycotina</taxon>
        <taxon>Leotiomycetes</taxon>
        <taxon>Helotiales</taxon>
        <taxon>Tricladiaceae</taxon>
        <taxon>Cudoniella</taxon>
    </lineage>
</organism>
<evidence type="ECO:0000313" key="1">
    <source>
        <dbReference type="EMBL" id="KAF4635704.1"/>
    </source>
</evidence>
<keyword evidence="2" id="KW-1185">Reference proteome</keyword>
<protein>
    <submittedName>
        <fullName evidence="1">Uncharacterized protein</fullName>
    </submittedName>
</protein>
<dbReference type="Proteomes" id="UP000566819">
    <property type="component" value="Unassembled WGS sequence"/>
</dbReference>
<dbReference type="EMBL" id="JAAMPI010000104">
    <property type="protein sequence ID" value="KAF4635704.1"/>
    <property type="molecule type" value="Genomic_DNA"/>
</dbReference>
<name>A0A8H4RTJ0_9HELO</name>
<dbReference type="AlphaFoldDB" id="A0A8H4RTJ0"/>
<sequence length="525" mass="60436">MAVGLTEWVLKYGAAPDKHKSDLTPTAPRIPAQDPDEFYCLELIDNSQRQRLGGFTTRELADLDTLCVRDVTPGNLRNGVIQLLQRDSWGRIPAQPEFKRSDLYPLRGRPGEHWTAHNNEIWEILRPILKIASRILIFSEKSSNSSSRGQVARCLFPNNPDGCSNVYGFTVMNYDEMINRRGPKFKWRAFAFLNTGSFELLRYQKLNISERMIMLAPRSSRNAVVFSKMTDFREPYYQDESIDEIGQVFENAVVDVHRKSPNTHILQDSPPNTFTDTYPVLISVFQDVQQNEFWDIGIRAYGHGLIYGRALKQGNRYGMVPAQGDDNTKYIREGDPIRIFGQHPNLRELQFVNERLNSLRVQNLSMVDPIQRAILGFSFNRETRKFVKAFIAKVRAHINSEFEMDEVHLRLEKCRLALFQPANPAMSLTEDTMETKLLEDVYELVSDPFQIAQPHDRQTVKSVYDVLKQDEGHNWFGKLQDAELALFRLKFIMEGAGDMWTNKTVVWESIIMELKWNGPPPGVAV</sequence>
<reference evidence="1 2" key="1">
    <citation type="submission" date="2020-03" db="EMBL/GenBank/DDBJ databases">
        <title>Draft Genome Sequence of Cudoniella acicularis.</title>
        <authorList>
            <person name="Buettner E."/>
            <person name="Kellner H."/>
        </authorList>
    </citation>
    <scope>NUCLEOTIDE SEQUENCE [LARGE SCALE GENOMIC DNA]</scope>
    <source>
        <strain evidence="1 2">DSM 108380</strain>
    </source>
</reference>
<comment type="caution">
    <text evidence="1">The sequence shown here is derived from an EMBL/GenBank/DDBJ whole genome shotgun (WGS) entry which is preliminary data.</text>
</comment>
<proteinExistence type="predicted"/>
<accession>A0A8H4RTJ0</accession>
<evidence type="ECO:0000313" key="2">
    <source>
        <dbReference type="Proteomes" id="UP000566819"/>
    </source>
</evidence>